<evidence type="ECO:0000256" key="2">
    <source>
        <dbReference type="ARBA" id="ARBA00022692"/>
    </source>
</evidence>
<proteinExistence type="inferred from homology"/>
<feature type="domain" description="HAMP" evidence="10">
    <location>
        <begin position="212"/>
        <end position="264"/>
    </location>
</feature>
<feature type="transmembrane region" description="Helical" evidence="8">
    <location>
        <begin position="12"/>
        <end position="31"/>
    </location>
</feature>
<evidence type="ECO:0000259" key="10">
    <source>
        <dbReference type="PROSITE" id="PS50885"/>
    </source>
</evidence>
<dbReference type="PANTHER" id="PTHR32089">
    <property type="entry name" value="METHYL-ACCEPTING CHEMOTAXIS PROTEIN MCPB"/>
    <property type="match status" value="1"/>
</dbReference>
<reference evidence="11 12" key="1">
    <citation type="submission" date="2015-09" db="EMBL/GenBank/DDBJ databases">
        <title>Identification and resolution of microdiversity through metagenomic sequencing of parallel consortia.</title>
        <authorList>
            <person name="Nelson W.C."/>
            <person name="Romine M.F."/>
            <person name="Lindemann S.R."/>
        </authorList>
    </citation>
    <scope>NUCLEOTIDE SEQUENCE [LARGE SCALE GENOMIC DNA]</scope>
    <source>
        <strain evidence="11">HL-55</strain>
    </source>
</reference>
<dbReference type="GO" id="GO:0007165">
    <property type="term" value="P:signal transduction"/>
    <property type="evidence" value="ECO:0007669"/>
    <property type="project" value="UniProtKB-KW"/>
</dbReference>
<dbReference type="CDD" id="cd06225">
    <property type="entry name" value="HAMP"/>
    <property type="match status" value="1"/>
</dbReference>
<dbReference type="PRINTS" id="PR00260">
    <property type="entry name" value="CHEMTRNSDUCR"/>
</dbReference>
<dbReference type="AlphaFoldDB" id="A0A0P8BHF7"/>
<evidence type="ECO:0000256" key="5">
    <source>
        <dbReference type="ARBA" id="ARBA00023224"/>
    </source>
</evidence>
<evidence type="ECO:0000313" key="12">
    <source>
        <dbReference type="Proteomes" id="UP000050416"/>
    </source>
</evidence>
<keyword evidence="5 7" id="KW-0807">Transducer</keyword>
<comment type="subcellular location">
    <subcellularLocation>
        <location evidence="1">Membrane</location>
        <topology evidence="1">Multi-pass membrane protein</topology>
    </subcellularLocation>
</comment>
<evidence type="ECO:0000256" key="6">
    <source>
        <dbReference type="ARBA" id="ARBA00029447"/>
    </source>
</evidence>
<dbReference type="PANTHER" id="PTHR32089:SF112">
    <property type="entry name" value="LYSOZYME-LIKE PROTEIN-RELATED"/>
    <property type="match status" value="1"/>
</dbReference>
<dbReference type="GO" id="GO:0016020">
    <property type="term" value="C:membrane"/>
    <property type="evidence" value="ECO:0007669"/>
    <property type="project" value="UniProtKB-SubCell"/>
</dbReference>
<keyword evidence="3 8" id="KW-1133">Transmembrane helix</keyword>
<gene>
    <name evidence="11" type="primary">mcp-13</name>
    <name evidence="11" type="ORF">HLUCCX14_13510</name>
</gene>
<accession>A0A0P8BHF7</accession>
<evidence type="ECO:0000256" key="1">
    <source>
        <dbReference type="ARBA" id="ARBA00004141"/>
    </source>
</evidence>
<sequence length="541" mass="58769">MQWYSKSILNRILTIVLLANVLIASVAAIYFNSSLNTQNQYDHLVSEEMVQAMQAQDILSDFKTQVQEWKNVLIRGSDDGQREKYWRSFQNMEASIQEQLNQLLPQLASNNAKSLMQRFQSAHRDMGEAYREGFQAFVSSGYQHGAGDRAVAGIDREPATLIQEAATSIRDDAVAHSSDLRESSAANTWLMGSLLLVAIVLGTLACLLVLVRSVVRPTQTLIGKLDKIGRGDLSDPVTLKRPDELGKLANTARALHRFLSDTGELMTHNAEQLAETGAMIRVNADAVSSQSDQAHQRIDQIATAMNEMSATAQDVANHAASVASQVDETTNQTRQADNQINQAVTSMNRLTDQIRSSAKTVADLAQSGQRVGDVMRVIREIADQTNLLALNAAIEAARAGEAGRGFAVVADEVRNLAAKTQASTVEIDEIIANIQSGSRDATEYMQASEVVAKESSDSVDAVRQTLADITQRMASVNDATTQVATAAEEQTSVSEDINRNVTEVAEISEAMHQTAADNLRTVPELEAMAAKAQELAGRIRS</sequence>
<dbReference type="Pfam" id="PF00672">
    <property type="entry name" value="HAMP"/>
    <property type="match status" value="1"/>
</dbReference>
<dbReference type="OrthoDB" id="1884279at2"/>
<keyword evidence="4 8" id="KW-0472">Membrane</keyword>
<dbReference type="CDD" id="cd11386">
    <property type="entry name" value="MCP_signal"/>
    <property type="match status" value="1"/>
</dbReference>
<evidence type="ECO:0000256" key="3">
    <source>
        <dbReference type="ARBA" id="ARBA00022989"/>
    </source>
</evidence>
<dbReference type="SMART" id="SM00283">
    <property type="entry name" value="MA"/>
    <property type="match status" value="1"/>
</dbReference>
<dbReference type="FunFam" id="1.10.287.950:FF:000001">
    <property type="entry name" value="Methyl-accepting chemotaxis sensory transducer"/>
    <property type="match status" value="1"/>
</dbReference>
<feature type="domain" description="Methyl-accepting transducer" evidence="9">
    <location>
        <begin position="269"/>
        <end position="505"/>
    </location>
</feature>
<dbReference type="GO" id="GO:0004888">
    <property type="term" value="F:transmembrane signaling receptor activity"/>
    <property type="evidence" value="ECO:0007669"/>
    <property type="project" value="InterPro"/>
</dbReference>
<dbReference type="Gene3D" id="1.10.287.950">
    <property type="entry name" value="Methyl-accepting chemotaxis protein"/>
    <property type="match status" value="1"/>
</dbReference>
<dbReference type="Proteomes" id="UP000050416">
    <property type="component" value="Unassembled WGS sequence"/>
</dbReference>
<protein>
    <submittedName>
        <fullName evidence="11">Methyl-accepting chemotaxis protein</fullName>
    </submittedName>
</protein>
<feature type="transmembrane region" description="Helical" evidence="8">
    <location>
        <begin position="189"/>
        <end position="211"/>
    </location>
</feature>
<comment type="similarity">
    <text evidence="6">Belongs to the methyl-accepting chemotaxis (MCP) protein family.</text>
</comment>
<dbReference type="InterPro" id="IPR004090">
    <property type="entry name" value="Chemotax_Me-accpt_rcpt"/>
</dbReference>
<dbReference type="GO" id="GO:0006935">
    <property type="term" value="P:chemotaxis"/>
    <property type="evidence" value="ECO:0007669"/>
    <property type="project" value="InterPro"/>
</dbReference>
<evidence type="ECO:0000256" key="4">
    <source>
        <dbReference type="ARBA" id="ARBA00023136"/>
    </source>
</evidence>
<evidence type="ECO:0000256" key="8">
    <source>
        <dbReference type="SAM" id="Phobius"/>
    </source>
</evidence>
<dbReference type="SUPFAM" id="SSF58104">
    <property type="entry name" value="Methyl-accepting chemotaxis protein (MCP) signaling domain"/>
    <property type="match status" value="1"/>
</dbReference>
<dbReference type="InterPro" id="IPR003660">
    <property type="entry name" value="HAMP_dom"/>
</dbReference>
<dbReference type="PROSITE" id="PS50111">
    <property type="entry name" value="CHEMOTAXIS_TRANSDUC_2"/>
    <property type="match status" value="1"/>
</dbReference>
<dbReference type="PATRIC" id="fig|1305731.5.peg.1178"/>
<comment type="caution">
    <text evidence="11">The sequence shown here is derived from an EMBL/GenBank/DDBJ whole genome shotgun (WGS) entry which is preliminary data.</text>
</comment>
<keyword evidence="2 8" id="KW-0812">Transmembrane</keyword>
<evidence type="ECO:0000313" key="11">
    <source>
        <dbReference type="EMBL" id="KPQ27767.1"/>
    </source>
</evidence>
<dbReference type="SMART" id="SM00304">
    <property type="entry name" value="HAMP"/>
    <property type="match status" value="2"/>
</dbReference>
<name>A0A0P8BHF7_9GAMM</name>
<organism evidence="11 12">
    <name type="scientific">Marinobacter excellens HL-55</name>
    <dbReference type="NCBI Taxonomy" id="1305731"/>
    <lineage>
        <taxon>Bacteria</taxon>
        <taxon>Pseudomonadati</taxon>
        <taxon>Pseudomonadota</taxon>
        <taxon>Gammaproteobacteria</taxon>
        <taxon>Pseudomonadales</taxon>
        <taxon>Marinobacteraceae</taxon>
        <taxon>Marinobacter</taxon>
    </lineage>
</organism>
<dbReference type="Pfam" id="PF00015">
    <property type="entry name" value="MCPsignal"/>
    <property type="match status" value="1"/>
</dbReference>
<dbReference type="EMBL" id="LJZQ01000023">
    <property type="protein sequence ID" value="KPQ27767.1"/>
    <property type="molecule type" value="Genomic_DNA"/>
</dbReference>
<dbReference type="STRING" id="1305731.GCA_000934705_01838"/>
<dbReference type="PROSITE" id="PS50885">
    <property type="entry name" value="HAMP"/>
    <property type="match status" value="1"/>
</dbReference>
<evidence type="ECO:0000256" key="7">
    <source>
        <dbReference type="PROSITE-ProRule" id="PRU00284"/>
    </source>
</evidence>
<evidence type="ECO:0000259" key="9">
    <source>
        <dbReference type="PROSITE" id="PS50111"/>
    </source>
</evidence>
<dbReference type="InterPro" id="IPR004089">
    <property type="entry name" value="MCPsignal_dom"/>
</dbReference>